<gene>
    <name evidence="1" type="ORF">SLS63_003141</name>
</gene>
<dbReference type="Proteomes" id="UP001430848">
    <property type="component" value="Unassembled WGS sequence"/>
</dbReference>
<dbReference type="EMBL" id="JAKNSF020000009">
    <property type="protein sequence ID" value="KAK7736792.1"/>
    <property type="molecule type" value="Genomic_DNA"/>
</dbReference>
<evidence type="ECO:0008006" key="3">
    <source>
        <dbReference type="Google" id="ProtNLM"/>
    </source>
</evidence>
<keyword evidence="2" id="KW-1185">Reference proteome</keyword>
<comment type="caution">
    <text evidence="1">The sequence shown here is derived from an EMBL/GenBank/DDBJ whole genome shotgun (WGS) entry which is preliminary data.</text>
</comment>
<accession>A0ABR1PH70</accession>
<proteinExistence type="predicted"/>
<name>A0ABR1PH70_DIAER</name>
<sequence>MSVKRDSLGWAYKKQNNWAFIELALEGKAGWVPLSIIQTGVAKVDKDKIPMVIPNIDTSISLPPQSTMPNCLMKTLEDLWKTIAASKNTLLEPIKHTDINTVEQALFGQHSNLFAPAFYACLLPQAQDIMKNGVFNPRDFVGRLPEINSKDHSSTAGCYLWVYTDIKETKVKLILHDPTITDAVYPGQSENMYDRRYRHERFLKGELDSKSNHYRVGKGAQRRAMVPLLLINYKDNNVKKALDAIGMAKLLDVLELTLVCLFQSWFPILIHDDPAQPLKRELAAGSLREIQYAKILNDIMAKVRVRTGWAPRRTVGLSWLTPVFSQINSDRTIMYWYDYEQKAYIFRTRRPLVASANLKGAPTLVLTSKLKLSVPLDVFKEGGLKNGQELQIQFKIGYDQETGRYTKVVAPYARMPAVTKNMEFLKLLCLSIQIQWADPETGIWKGAIIQRTKMLDFDQDTGELTAILFGMRLWVLLTRTHYMNAQVPIPAWVPDVSGVGRYDVKEVFYDHLRQQYGVRPAQVQTVLWPPHLDDMSRRFMQERLVHGLSRVDGRPKVAIGKKPGDLPKSRVNCDCCISLNDSAPCRPIDDGSLCETCKKLGLPQCTWTYAHTTKIAATDWLKTTGRLSDLGVPTFVPRYANERVEVLASAPYDAEAEMSAAQESSEHN</sequence>
<organism evidence="1 2">
    <name type="scientific">Diaporthe eres</name>
    <name type="common">Phomopsis oblonga</name>
    <dbReference type="NCBI Taxonomy" id="83184"/>
    <lineage>
        <taxon>Eukaryota</taxon>
        <taxon>Fungi</taxon>
        <taxon>Dikarya</taxon>
        <taxon>Ascomycota</taxon>
        <taxon>Pezizomycotina</taxon>
        <taxon>Sordariomycetes</taxon>
        <taxon>Sordariomycetidae</taxon>
        <taxon>Diaporthales</taxon>
        <taxon>Diaporthaceae</taxon>
        <taxon>Diaporthe</taxon>
        <taxon>Diaporthe eres species complex</taxon>
    </lineage>
</organism>
<evidence type="ECO:0000313" key="1">
    <source>
        <dbReference type="EMBL" id="KAK7736792.1"/>
    </source>
</evidence>
<protein>
    <recommendedName>
        <fullName evidence="3">SH3 domain-containing protein</fullName>
    </recommendedName>
</protein>
<reference evidence="1 2" key="1">
    <citation type="submission" date="2024-02" db="EMBL/GenBank/DDBJ databases">
        <title>De novo assembly and annotation of 12 fungi associated with fruit tree decline syndrome in Ontario, Canada.</title>
        <authorList>
            <person name="Sulman M."/>
            <person name="Ellouze W."/>
            <person name="Ilyukhin E."/>
        </authorList>
    </citation>
    <scope>NUCLEOTIDE SEQUENCE [LARGE SCALE GENOMIC DNA]</scope>
    <source>
        <strain evidence="1 2">M169</strain>
    </source>
</reference>
<evidence type="ECO:0000313" key="2">
    <source>
        <dbReference type="Proteomes" id="UP001430848"/>
    </source>
</evidence>